<evidence type="ECO:0000256" key="1">
    <source>
        <dbReference type="SAM" id="Coils"/>
    </source>
</evidence>
<protein>
    <submittedName>
        <fullName evidence="2">Uncharacterized protein</fullName>
    </submittedName>
</protein>
<proteinExistence type="predicted"/>
<reference evidence="2 3" key="1">
    <citation type="journal article" date="2014" name="Appl. Environ. Microbiol.">
        <title>Comparative genomic and morphological analysis of Listeria phages isolated from farm environments.</title>
        <authorList>
            <person name="Denes T."/>
            <person name="Vongkamjan K."/>
            <person name="Ackermann H.W."/>
            <person name="Moreno Switt A.I."/>
            <person name="Wiedmann M."/>
            <person name="den Bakker H.C."/>
        </authorList>
    </citation>
    <scope>NUCLEOTIDE SEQUENCE [LARGE SCALE GENOMIC DNA]</scope>
</reference>
<feature type="coiled-coil region" evidence="1">
    <location>
        <begin position="24"/>
        <end position="69"/>
    </location>
</feature>
<evidence type="ECO:0000313" key="2">
    <source>
        <dbReference type="EMBL" id="AHL19328.1"/>
    </source>
</evidence>
<organism evidence="2 3">
    <name type="scientific">Listeria phage LP-083-2</name>
    <dbReference type="NCBI Taxonomy" id="1458855"/>
    <lineage>
        <taxon>Viruses</taxon>
        <taxon>Duplodnaviria</taxon>
        <taxon>Heunggongvirae</taxon>
        <taxon>Uroviricota</taxon>
        <taxon>Caudoviricetes</taxon>
        <taxon>Herelleviridae</taxon>
        <taxon>Jasinskavirinae</taxon>
        <taxon>Pecentumvirus</taxon>
        <taxon>Pecentumvirus LP0832</taxon>
    </lineage>
</organism>
<keyword evidence="3" id="KW-1185">Reference proteome</keyword>
<dbReference type="EMBL" id="KJ094030">
    <property type="protein sequence ID" value="AHL19328.1"/>
    <property type="molecule type" value="Genomic_DNA"/>
</dbReference>
<dbReference type="GeneID" id="19735687"/>
<keyword evidence="1" id="KW-0175">Coiled coil</keyword>
<gene>
    <name evidence="2" type="ORF">LP083-2_121</name>
</gene>
<dbReference type="RefSeq" id="YP_009044577.1">
    <property type="nucleotide sequence ID" value="NC_024383.1"/>
</dbReference>
<accession>A0A059T5R1</accession>
<dbReference type="KEGG" id="vg:19735687"/>
<name>A0A059T5R1_9CAUD</name>
<sequence>MPESYRDPHSGALKFIPTKQEKIIKDVTEKLREDEETIRKRIEELDIKLAQADSRLQEITNLYEELKELKEGN</sequence>
<evidence type="ECO:0000313" key="3">
    <source>
        <dbReference type="Proteomes" id="UP000026997"/>
    </source>
</evidence>
<dbReference type="OrthoDB" id="27071at10239"/>
<dbReference type="Proteomes" id="UP000026997">
    <property type="component" value="Segment"/>
</dbReference>